<sequence>MELTSNIAKLARALAKCVNLKELSIHNITPGALVAFHLAHPGRQHQSIEAWVLNTGKFRLDKFRNNFFNNSMLSQFWNVQSDIRSLSIPHCTQRLLLHAHQLPNLVSLEVGDLRALPVNRPLERIQVFFHVFKPERPVAALTRLAAALSQYSPTLTP</sequence>
<comment type="caution">
    <text evidence="1">The sequence shown here is derived from an EMBL/GenBank/DDBJ whole genome shotgun (WGS) entry which is preliminary data.</text>
</comment>
<dbReference type="EMBL" id="JARKIF010000002">
    <property type="protein sequence ID" value="KAJ7646558.1"/>
    <property type="molecule type" value="Genomic_DNA"/>
</dbReference>
<dbReference type="Proteomes" id="UP001221142">
    <property type="component" value="Unassembled WGS sequence"/>
</dbReference>
<gene>
    <name evidence="1" type="ORF">FB45DRAFT_1018874</name>
</gene>
<keyword evidence="2" id="KW-1185">Reference proteome</keyword>
<protein>
    <submittedName>
        <fullName evidence="1">Uncharacterized protein</fullName>
    </submittedName>
</protein>
<dbReference type="AlphaFoldDB" id="A0AAD7CFN4"/>
<proteinExistence type="predicted"/>
<name>A0AAD7CFN4_9AGAR</name>
<organism evidence="1 2">
    <name type="scientific">Roridomyces roridus</name>
    <dbReference type="NCBI Taxonomy" id="1738132"/>
    <lineage>
        <taxon>Eukaryota</taxon>
        <taxon>Fungi</taxon>
        <taxon>Dikarya</taxon>
        <taxon>Basidiomycota</taxon>
        <taxon>Agaricomycotina</taxon>
        <taxon>Agaricomycetes</taxon>
        <taxon>Agaricomycetidae</taxon>
        <taxon>Agaricales</taxon>
        <taxon>Marasmiineae</taxon>
        <taxon>Mycenaceae</taxon>
        <taxon>Roridomyces</taxon>
    </lineage>
</organism>
<reference evidence="1" key="1">
    <citation type="submission" date="2023-03" db="EMBL/GenBank/DDBJ databases">
        <title>Massive genome expansion in bonnet fungi (Mycena s.s.) driven by repeated elements and novel gene families across ecological guilds.</title>
        <authorList>
            <consortium name="Lawrence Berkeley National Laboratory"/>
            <person name="Harder C.B."/>
            <person name="Miyauchi S."/>
            <person name="Viragh M."/>
            <person name="Kuo A."/>
            <person name="Thoen E."/>
            <person name="Andreopoulos B."/>
            <person name="Lu D."/>
            <person name="Skrede I."/>
            <person name="Drula E."/>
            <person name="Henrissat B."/>
            <person name="Morin E."/>
            <person name="Kohler A."/>
            <person name="Barry K."/>
            <person name="LaButti K."/>
            <person name="Morin E."/>
            <person name="Salamov A."/>
            <person name="Lipzen A."/>
            <person name="Mereny Z."/>
            <person name="Hegedus B."/>
            <person name="Baldrian P."/>
            <person name="Stursova M."/>
            <person name="Weitz H."/>
            <person name="Taylor A."/>
            <person name="Grigoriev I.V."/>
            <person name="Nagy L.G."/>
            <person name="Martin F."/>
            <person name="Kauserud H."/>
        </authorList>
    </citation>
    <scope>NUCLEOTIDE SEQUENCE</scope>
    <source>
        <strain evidence="1">9284</strain>
    </source>
</reference>
<accession>A0AAD7CFN4</accession>
<evidence type="ECO:0000313" key="1">
    <source>
        <dbReference type="EMBL" id="KAJ7646558.1"/>
    </source>
</evidence>
<evidence type="ECO:0000313" key="2">
    <source>
        <dbReference type="Proteomes" id="UP001221142"/>
    </source>
</evidence>